<reference evidence="4 5" key="1">
    <citation type="submission" date="2010-05" db="EMBL/GenBank/DDBJ databases">
        <title>The draft genome of Desulfonatronospira thiodismutans ASO3-1.</title>
        <authorList>
            <consortium name="US DOE Joint Genome Institute (JGI-PGF)"/>
            <person name="Lucas S."/>
            <person name="Copeland A."/>
            <person name="Lapidus A."/>
            <person name="Cheng J.-F."/>
            <person name="Bruce D."/>
            <person name="Goodwin L."/>
            <person name="Pitluck S."/>
            <person name="Chertkov O."/>
            <person name="Brettin T."/>
            <person name="Detter J.C."/>
            <person name="Han C."/>
            <person name="Land M.L."/>
            <person name="Hauser L."/>
            <person name="Kyrpides N."/>
            <person name="Mikhailova N."/>
            <person name="Muyzer G."/>
            <person name="Woyke T."/>
        </authorList>
    </citation>
    <scope>NUCLEOTIDE SEQUENCE [LARGE SCALE GENOMIC DNA]</scope>
    <source>
        <strain evidence="4 5">ASO3-1</strain>
    </source>
</reference>
<organism evidence="4 5">
    <name type="scientific">Desulfonatronospira thiodismutans ASO3-1</name>
    <dbReference type="NCBI Taxonomy" id="555779"/>
    <lineage>
        <taxon>Bacteria</taxon>
        <taxon>Pseudomonadati</taxon>
        <taxon>Thermodesulfobacteriota</taxon>
        <taxon>Desulfovibrionia</taxon>
        <taxon>Desulfovibrionales</taxon>
        <taxon>Desulfonatronovibrionaceae</taxon>
        <taxon>Desulfonatronospira</taxon>
    </lineage>
</organism>
<feature type="domain" description="Insertion element IS150 protein InsJ-like helix-turn-helix" evidence="2">
    <location>
        <begin position="35"/>
        <end position="81"/>
    </location>
</feature>
<dbReference type="Gene3D" id="1.10.10.60">
    <property type="entry name" value="Homeodomain-like"/>
    <property type="match status" value="1"/>
</dbReference>
<feature type="domain" description="Tc1-like transposase DDE" evidence="1">
    <location>
        <begin position="232"/>
        <end position="351"/>
    </location>
</feature>
<dbReference type="EMBL" id="ACJN02000002">
    <property type="protein sequence ID" value="EFI34412.1"/>
    <property type="molecule type" value="Genomic_DNA"/>
</dbReference>
<dbReference type="Pfam" id="PF13518">
    <property type="entry name" value="HTH_28"/>
    <property type="match status" value="1"/>
</dbReference>
<dbReference type="GO" id="GO:0003676">
    <property type="term" value="F:nucleic acid binding"/>
    <property type="evidence" value="ECO:0007669"/>
    <property type="project" value="InterPro"/>
</dbReference>
<dbReference type="eggNOG" id="COG3335">
    <property type="taxonomic scope" value="Bacteria"/>
</dbReference>
<evidence type="ECO:0000259" key="1">
    <source>
        <dbReference type="Pfam" id="PF13358"/>
    </source>
</evidence>
<dbReference type="OrthoDB" id="165456at2"/>
<dbReference type="SUPFAM" id="SSF46689">
    <property type="entry name" value="Homeodomain-like"/>
    <property type="match status" value="1"/>
</dbReference>
<name>D6SK54_9BACT</name>
<dbReference type="eggNOG" id="COG3415">
    <property type="taxonomic scope" value="Bacteria"/>
</dbReference>
<dbReference type="InterPro" id="IPR009057">
    <property type="entry name" value="Homeodomain-like_sf"/>
</dbReference>
<dbReference type="EMBL" id="ACJN02000001">
    <property type="protein sequence ID" value="EFI36257.1"/>
    <property type="molecule type" value="Genomic_DNA"/>
</dbReference>
<dbReference type="Gene3D" id="3.30.420.10">
    <property type="entry name" value="Ribonuclease H-like superfamily/Ribonuclease H"/>
    <property type="match status" value="1"/>
</dbReference>
<dbReference type="InterPro" id="IPR012337">
    <property type="entry name" value="RNaseH-like_sf"/>
</dbReference>
<dbReference type="NCBIfam" id="NF033545">
    <property type="entry name" value="transpos_IS630"/>
    <property type="match status" value="1"/>
</dbReference>
<dbReference type="AlphaFoldDB" id="D6SK54"/>
<proteinExistence type="predicted"/>
<protein>
    <submittedName>
        <fullName evidence="4">Uncharacterized protein</fullName>
    </submittedName>
</protein>
<dbReference type="Pfam" id="PF13358">
    <property type="entry name" value="DDE_3"/>
    <property type="match status" value="1"/>
</dbReference>
<dbReference type="SUPFAM" id="SSF53098">
    <property type="entry name" value="Ribonuclease H-like"/>
    <property type="match status" value="1"/>
</dbReference>
<comment type="caution">
    <text evidence="4">The sequence shown here is derived from an EMBL/GenBank/DDBJ whole genome shotgun (WGS) entry which is preliminary data.</text>
</comment>
<evidence type="ECO:0000259" key="2">
    <source>
        <dbReference type="Pfam" id="PF13518"/>
    </source>
</evidence>
<dbReference type="InterPro" id="IPR036397">
    <property type="entry name" value="RNaseH_sf"/>
</dbReference>
<dbReference type="InterPro" id="IPR047655">
    <property type="entry name" value="Transpos_IS630-like"/>
</dbReference>
<sequence>MSKKTKLPKLVLTPEQRIKLETISNARAASLRDVQRAKVLLLYADGKPITHIQKQAGLSRPSIYKCIEKALAAGPEAGLKDYYHRPFDPVIDDAAKAWVVNLACTKPKDYGFAAELWTYQELARYTREHAPKEGHHCLANAAKATIWRILNEHDIKPHKIKYYLEKRDPDFEQKMNDVLVVYQEVNMQNDQGDIAVPSKTITVSVDEKPGVQALETIAPDLSPAPGRHQCTGRDYEYKRHGTVSILAGLDLHTGEIIAQVHDRHRSREFIELLKEIDSRYPKENTIRLVLDNHSSHISKETMKYLASLPNRFEYVHTPKHGSWLNLIESAFSKMARTFLRHIRVSSKEELKERILKGIAEMNSAPVIFRWKKFDLECS</sequence>
<dbReference type="RefSeq" id="WP_008869376.1">
    <property type="nucleotide sequence ID" value="NZ_ACJN02000001.1"/>
</dbReference>
<evidence type="ECO:0000313" key="3">
    <source>
        <dbReference type="EMBL" id="EFI34412.1"/>
    </source>
</evidence>
<dbReference type="InterPro" id="IPR055247">
    <property type="entry name" value="InsJ-like_HTH"/>
</dbReference>
<gene>
    <name evidence="3" type="ORF">Dthio_PD1770</name>
    <name evidence="4" type="ORF">Dthio_PD3717</name>
</gene>
<evidence type="ECO:0000313" key="4">
    <source>
        <dbReference type="EMBL" id="EFI36257.1"/>
    </source>
</evidence>
<keyword evidence="5" id="KW-1185">Reference proteome</keyword>
<dbReference type="InterPro" id="IPR038717">
    <property type="entry name" value="Tc1-like_DDE_dom"/>
</dbReference>
<evidence type="ECO:0000313" key="5">
    <source>
        <dbReference type="Proteomes" id="UP000005496"/>
    </source>
</evidence>
<accession>D6SK54</accession>
<dbReference type="Proteomes" id="UP000005496">
    <property type="component" value="Unassembled WGS sequence"/>
</dbReference>